<evidence type="ECO:0000256" key="3">
    <source>
        <dbReference type="ARBA" id="ARBA00022475"/>
    </source>
</evidence>
<evidence type="ECO:0000313" key="11">
    <source>
        <dbReference type="EMBL" id="MCK7593034.1"/>
    </source>
</evidence>
<keyword evidence="7 9" id="KW-0472">Membrane</keyword>
<dbReference type="EC" id="2.3.1.269" evidence="9"/>
<feature type="transmembrane region" description="Helical" evidence="9">
    <location>
        <begin position="757"/>
        <end position="781"/>
    </location>
</feature>
<dbReference type="PANTHER" id="PTHR38686:SF1">
    <property type="entry name" value="APOLIPOPROTEIN N-ACYLTRANSFERASE"/>
    <property type="match status" value="1"/>
</dbReference>
<reference evidence="11" key="1">
    <citation type="submission" date="2022-04" db="EMBL/GenBank/DDBJ databases">
        <title>Lysobacter sp. CAU 1642 isolated from sea sand.</title>
        <authorList>
            <person name="Kim W."/>
        </authorList>
    </citation>
    <scope>NUCLEOTIDE SEQUENCE</scope>
    <source>
        <strain evidence="11">CAU 1642</strain>
    </source>
</reference>
<feature type="domain" description="CN hydrolase" evidence="10">
    <location>
        <begin position="244"/>
        <end position="505"/>
    </location>
</feature>
<evidence type="ECO:0000256" key="6">
    <source>
        <dbReference type="ARBA" id="ARBA00022989"/>
    </source>
</evidence>
<evidence type="ECO:0000256" key="7">
    <source>
        <dbReference type="ARBA" id="ARBA00023136"/>
    </source>
</evidence>
<keyword evidence="6 9" id="KW-1133">Transmembrane helix</keyword>
<feature type="transmembrane region" description="Helical" evidence="9">
    <location>
        <begin position="598"/>
        <end position="615"/>
    </location>
</feature>
<keyword evidence="8 9" id="KW-0012">Acyltransferase</keyword>
<evidence type="ECO:0000313" key="12">
    <source>
        <dbReference type="Proteomes" id="UP001431449"/>
    </source>
</evidence>
<dbReference type="InterPro" id="IPR004563">
    <property type="entry name" value="Apolipo_AcylTrfase"/>
</dbReference>
<feature type="transmembrane region" description="Helical" evidence="9">
    <location>
        <begin position="516"/>
        <end position="537"/>
    </location>
</feature>
<comment type="pathway">
    <text evidence="9">Protein modification; lipoprotein biosynthesis (N-acyl transfer).</text>
</comment>
<dbReference type="CDD" id="cd07571">
    <property type="entry name" value="ALP_N-acyl_transferase"/>
    <property type="match status" value="1"/>
</dbReference>
<protein>
    <recommendedName>
        <fullName evidence="9">Apolipoprotein N-acyltransferase</fullName>
        <shortName evidence="9">ALP N-acyltransferase</shortName>
        <ecNumber evidence="9">2.3.1.269</ecNumber>
    </recommendedName>
</protein>
<evidence type="ECO:0000256" key="8">
    <source>
        <dbReference type="ARBA" id="ARBA00023315"/>
    </source>
</evidence>
<dbReference type="Pfam" id="PF20154">
    <property type="entry name" value="LNT_N"/>
    <property type="match status" value="1"/>
</dbReference>
<feature type="transmembrane region" description="Helical" evidence="9">
    <location>
        <begin position="207"/>
        <end position="228"/>
    </location>
</feature>
<feature type="transmembrane region" description="Helical" evidence="9">
    <location>
        <begin position="73"/>
        <end position="97"/>
    </location>
</feature>
<comment type="subcellular location">
    <subcellularLocation>
        <location evidence="1 9">Cell membrane</location>
        <topology evidence="1 9">Multi-pass membrane protein</topology>
    </subcellularLocation>
</comment>
<evidence type="ECO:0000256" key="4">
    <source>
        <dbReference type="ARBA" id="ARBA00022679"/>
    </source>
</evidence>
<dbReference type="EMBL" id="JALNMH010000003">
    <property type="protein sequence ID" value="MCK7593034.1"/>
    <property type="molecule type" value="Genomic_DNA"/>
</dbReference>
<gene>
    <name evidence="9 11" type="primary">lnt</name>
    <name evidence="11" type="ORF">M0G41_05035</name>
</gene>
<comment type="function">
    <text evidence="9">Catalyzes the phospholipid dependent N-acylation of the N-terminal cysteine of apolipoprotein, the last step in lipoprotein maturation.</text>
</comment>
<dbReference type="NCBIfam" id="TIGR00546">
    <property type="entry name" value="lnt"/>
    <property type="match status" value="1"/>
</dbReference>
<feature type="transmembrane region" description="Helical" evidence="9">
    <location>
        <begin position="717"/>
        <end position="737"/>
    </location>
</feature>
<name>A0ABT0GER0_9GAMM</name>
<feature type="transmembrane region" description="Helical" evidence="9">
    <location>
        <begin position="103"/>
        <end position="125"/>
    </location>
</feature>
<feature type="transmembrane region" description="Helical" evidence="9">
    <location>
        <begin position="812"/>
        <end position="828"/>
    </location>
</feature>
<evidence type="ECO:0000256" key="5">
    <source>
        <dbReference type="ARBA" id="ARBA00022692"/>
    </source>
</evidence>
<dbReference type="Proteomes" id="UP001431449">
    <property type="component" value="Unassembled WGS sequence"/>
</dbReference>
<dbReference type="Pfam" id="PF00795">
    <property type="entry name" value="CN_hydrolase"/>
    <property type="match status" value="1"/>
</dbReference>
<evidence type="ECO:0000256" key="1">
    <source>
        <dbReference type="ARBA" id="ARBA00004651"/>
    </source>
</evidence>
<comment type="caution">
    <text evidence="11">The sequence shown here is derived from an EMBL/GenBank/DDBJ whole genome shotgun (WGS) entry which is preliminary data.</text>
</comment>
<dbReference type="PANTHER" id="PTHR38686">
    <property type="entry name" value="APOLIPOPROTEIN N-ACYLTRANSFERASE"/>
    <property type="match status" value="1"/>
</dbReference>
<dbReference type="InterPro" id="IPR045378">
    <property type="entry name" value="LNT_N"/>
</dbReference>
<comment type="catalytic activity">
    <reaction evidence="9">
        <text>N-terminal S-1,2-diacyl-sn-glyceryl-L-cysteinyl-[lipoprotein] + a glycerophospholipid = N-acyl-S-1,2-diacyl-sn-glyceryl-L-cysteinyl-[lipoprotein] + a 2-acyl-sn-glycero-3-phospholipid + H(+)</text>
        <dbReference type="Rhea" id="RHEA:48228"/>
        <dbReference type="Rhea" id="RHEA-COMP:14681"/>
        <dbReference type="Rhea" id="RHEA-COMP:14684"/>
        <dbReference type="ChEBI" id="CHEBI:15378"/>
        <dbReference type="ChEBI" id="CHEBI:136912"/>
        <dbReference type="ChEBI" id="CHEBI:140656"/>
        <dbReference type="ChEBI" id="CHEBI:140657"/>
        <dbReference type="ChEBI" id="CHEBI:140660"/>
        <dbReference type="EC" id="2.3.1.269"/>
    </reaction>
</comment>
<dbReference type="SUPFAM" id="SSF56317">
    <property type="entry name" value="Carbon-nitrogen hydrolase"/>
    <property type="match status" value="1"/>
</dbReference>
<sequence>MSGHHADNESSRHAAAPGRAHGWITHLAGAGLSGGLLAGYALIEGAWALGLVALLPWLLVLDGAGRLRAALGSAWLMSVLMALGVFHWFGAAFAAYVGWGAGWGLLALALLAPLLQPQLFAFVLARQLIGHRLGPTWAALGGACAWVGCEWLWPKLLGDTLGHGLQPALALRQFADLGGAAGLSLWLLLVNECGAAALRRARPVPSLALRPLATGAVLVALVWAYGAWRLDALRVHQSEPAPSLRVGLVQANLTEVEALRERVGSFEAVRQVLGTHFAMSAHAVREQGAEALLWSETVYPTTFGSPKSDDGRAFDSEILGFSATLGVPLVFGTYDRDAAGEYNAAAVVDPQRGLLGHYRKTHPFPLTEWVPARLDGPRFRSLLPWAGSWRAGDGPRVFPLRTADGREASVLPLICLDDVRPQLAINGARLGAEAILGLSNDAWFTGYPAGARLHLAVASFRSIETRLPQLRVTTNGLSALIDETGGIVARTGMGQQAVLVGEIPLRAPPPTLMMRWGDWAGAFALGVLALIVLLPWLSRGPVGPASPAPDAVFVVSRLSTPWRLLTALLRVTAALGLVWIALRMATRDGWQVNSVEQIRLFAATVLAPALAAWAIERAFAMRAVIEAGKLVIEQPALRIEFPLSSLRALQVWRWPLPGPGLRLRLASGRLWSGWRLDDPLGFRNKLQAGGALLGWDRPGCEERARRASQRARARHRWLDHAAVKFALFPLLTALPAFRLHQHIAFGGTFGELLTYGVGAWLGGLLIWWVAWMLGLMLLAAALRIAIEAAVWVAERLGAAAAVRLAGERFGRLVYFLGVPVWFAIRVLAG</sequence>
<keyword evidence="3 9" id="KW-1003">Cell membrane</keyword>
<dbReference type="PROSITE" id="PS50263">
    <property type="entry name" value="CN_HYDROLASE"/>
    <property type="match status" value="1"/>
</dbReference>
<comment type="similarity">
    <text evidence="2 9">Belongs to the CN hydrolase family. Apolipoprotein N-acyltransferase subfamily.</text>
</comment>
<feature type="transmembrane region" description="Helical" evidence="9">
    <location>
        <begin position="567"/>
        <end position="586"/>
    </location>
</feature>
<dbReference type="HAMAP" id="MF_01148">
    <property type="entry name" value="Lnt"/>
    <property type="match status" value="1"/>
</dbReference>
<feature type="transmembrane region" description="Helical" evidence="9">
    <location>
        <begin position="37"/>
        <end position="61"/>
    </location>
</feature>
<keyword evidence="12" id="KW-1185">Reference proteome</keyword>
<dbReference type="InterPro" id="IPR036526">
    <property type="entry name" value="C-N_Hydrolase_sf"/>
</dbReference>
<keyword evidence="4 9" id="KW-0808">Transferase</keyword>
<comment type="caution">
    <text evidence="9">Lacks conserved residue(s) required for the propagation of feature annotation.</text>
</comment>
<evidence type="ECO:0000256" key="9">
    <source>
        <dbReference type="HAMAP-Rule" id="MF_01148"/>
    </source>
</evidence>
<proteinExistence type="inferred from homology"/>
<dbReference type="InterPro" id="IPR003010">
    <property type="entry name" value="C-N_Hydrolase"/>
</dbReference>
<evidence type="ECO:0000259" key="10">
    <source>
        <dbReference type="PROSITE" id="PS50263"/>
    </source>
</evidence>
<keyword evidence="5 9" id="KW-0812">Transmembrane</keyword>
<dbReference type="RefSeq" id="WP_248205956.1">
    <property type="nucleotide sequence ID" value="NZ_JALNMH010000003.1"/>
</dbReference>
<evidence type="ECO:0000256" key="2">
    <source>
        <dbReference type="ARBA" id="ARBA00010065"/>
    </source>
</evidence>
<dbReference type="Gene3D" id="3.60.110.10">
    <property type="entry name" value="Carbon-nitrogen hydrolase"/>
    <property type="match status" value="1"/>
</dbReference>
<accession>A0ABT0GER0</accession>
<organism evidence="11 12">
    <name type="scientific">Pseudomarimonas salicorniae</name>
    <dbReference type="NCBI Taxonomy" id="2933270"/>
    <lineage>
        <taxon>Bacteria</taxon>
        <taxon>Pseudomonadati</taxon>
        <taxon>Pseudomonadota</taxon>
        <taxon>Gammaproteobacteria</taxon>
        <taxon>Lysobacterales</taxon>
        <taxon>Lysobacteraceae</taxon>
        <taxon>Pseudomarimonas</taxon>
    </lineage>
</organism>